<proteinExistence type="predicted"/>
<dbReference type="AlphaFoldDB" id="A0A450VJ54"/>
<dbReference type="EMBL" id="CAADFI010000496">
    <property type="protein sequence ID" value="VFK04846.1"/>
    <property type="molecule type" value="Genomic_DNA"/>
</dbReference>
<keyword evidence="1" id="KW-0472">Membrane</keyword>
<evidence type="ECO:0008006" key="5">
    <source>
        <dbReference type="Google" id="ProtNLM"/>
    </source>
</evidence>
<evidence type="ECO:0000313" key="4">
    <source>
        <dbReference type="EMBL" id="VFK08090.1"/>
    </source>
</evidence>
<accession>A0A450VJ54</accession>
<keyword evidence="1" id="KW-0812">Transmembrane</keyword>
<evidence type="ECO:0000313" key="3">
    <source>
        <dbReference type="EMBL" id="VFK04846.1"/>
    </source>
</evidence>
<evidence type="ECO:0000313" key="2">
    <source>
        <dbReference type="EMBL" id="VFK04771.1"/>
    </source>
</evidence>
<evidence type="ECO:0000256" key="1">
    <source>
        <dbReference type="SAM" id="Phobius"/>
    </source>
</evidence>
<reference evidence="3" key="1">
    <citation type="submission" date="2019-02" db="EMBL/GenBank/DDBJ databases">
        <authorList>
            <person name="Gruber-Vodicka R. H."/>
            <person name="Seah K. B. B."/>
        </authorList>
    </citation>
    <scope>NUCLEOTIDE SEQUENCE</scope>
    <source>
        <strain evidence="4">BECK_SA2B12</strain>
        <strain evidence="2">BECK_SA2B15</strain>
        <strain evidence="3">BECK_SA2B20</strain>
    </source>
</reference>
<feature type="transmembrane region" description="Helical" evidence="1">
    <location>
        <begin position="190"/>
        <end position="209"/>
    </location>
</feature>
<dbReference type="EMBL" id="CAADFG010000458">
    <property type="protein sequence ID" value="VFK04771.1"/>
    <property type="molecule type" value="Genomic_DNA"/>
</dbReference>
<gene>
    <name evidence="2" type="ORF">BECKH772A_GA0070896_104582</name>
    <name evidence="3" type="ORF">BECKH772B_GA0070898_104962</name>
    <name evidence="4" type="ORF">BECKH772C_GA0070978_104862</name>
</gene>
<keyword evidence="1" id="KW-1133">Transmembrane helix</keyword>
<name>A0A450VJ54_9GAMM</name>
<feature type="transmembrane region" description="Helical" evidence="1">
    <location>
        <begin position="160"/>
        <end position="184"/>
    </location>
</feature>
<dbReference type="EMBL" id="CAADFJ010000486">
    <property type="protein sequence ID" value="VFK08090.1"/>
    <property type="molecule type" value="Genomic_DNA"/>
</dbReference>
<organism evidence="3">
    <name type="scientific">Candidatus Kentrum eta</name>
    <dbReference type="NCBI Taxonomy" id="2126337"/>
    <lineage>
        <taxon>Bacteria</taxon>
        <taxon>Pseudomonadati</taxon>
        <taxon>Pseudomonadota</taxon>
        <taxon>Gammaproteobacteria</taxon>
        <taxon>Candidatus Kentrum</taxon>
    </lineage>
</organism>
<sequence>MGSRFRLEDAKPARIVEGEDYDRDTDVGLSLFISRSASQLDRVLQKTNFALPIPDHASLVRGEASLGGGFGALLRFVPEIFRLFEDRRDANHEYRMMQLQIQSDKLRAQQKIDLAVLQGEIQESLKEGDAYIEALRGQQMPSGIRWVDALNASVRPMVTYWWLFLFTVYKGSLIASALIDWVGFKEFADAIWTTSDAGILSMILGFWFVDRVIRKQHGE</sequence>
<protein>
    <recommendedName>
        <fullName evidence="5">Holin of 3TMs, for gene-transfer release</fullName>
    </recommendedName>
</protein>